<feature type="coiled-coil region" evidence="1">
    <location>
        <begin position="240"/>
        <end position="267"/>
    </location>
</feature>
<evidence type="ECO:0000313" key="4">
    <source>
        <dbReference type="Proteomes" id="UP001201980"/>
    </source>
</evidence>
<dbReference type="EMBL" id="JAKWBI020000298">
    <property type="protein sequence ID" value="KAJ2897029.1"/>
    <property type="molecule type" value="Genomic_DNA"/>
</dbReference>
<reference evidence="3" key="1">
    <citation type="submission" date="2022-07" db="EMBL/GenBank/DDBJ databases">
        <title>Draft genome sequence of Zalerion maritima ATCC 34329, a (micro)plastics degrading marine fungus.</title>
        <authorList>
            <person name="Paco A."/>
            <person name="Goncalves M.F.M."/>
            <person name="Rocha-Santos T.A.P."/>
            <person name="Alves A."/>
        </authorList>
    </citation>
    <scope>NUCLEOTIDE SEQUENCE</scope>
    <source>
        <strain evidence="3">ATCC 34329</strain>
    </source>
</reference>
<dbReference type="Proteomes" id="UP001201980">
    <property type="component" value="Unassembled WGS sequence"/>
</dbReference>
<feature type="region of interest" description="Disordered" evidence="2">
    <location>
        <begin position="315"/>
        <end position="351"/>
    </location>
</feature>
<gene>
    <name evidence="3" type="ORF">MKZ38_005018</name>
</gene>
<evidence type="ECO:0000256" key="2">
    <source>
        <dbReference type="SAM" id="MobiDB-lite"/>
    </source>
</evidence>
<dbReference type="AlphaFoldDB" id="A0AAD5RRG5"/>
<keyword evidence="1" id="KW-0175">Coiled coil</keyword>
<evidence type="ECO:0000313" key="3">
    <source>
        <dbReference type="EMBL" id="KAJ2897029.1"/>
    </source>
</evidence>
<comment type="caution">
    <text evidence="3">The sequence shown here is derived from an EMBL/GenBank/DDBJ whole genome shotgun (WGS) entry which is preliminary data.</text>
</comment>
<evidence type="ECO:0000256" key="1">
    <source>
        <dbReference type="SAM" id="Coils"/>
    </source>
</evidence>
<sequence>MAANSSPSPSQSASNPSFWSTTWDIFTFKWLWSSGQRRNHSLAPPIPTGTIHMVVKDRKEPPNWGGVVICHCSNVERFWNQLPLSRAPTSASWTSVQPGPDRGANFFRKLWSGANNGDVVERLSQTPRLWKQRQSVLDKETGDSCTATLYIRDIELFLSGDSKWQFSRRGPPSVLWLSSLPAATPDNSEPESSTGPIILKPIPNSSTTWKQGWTWRPVPGLTQLPSMNWFAELSTEKYDRERLVRELESANKNLEETAQQMERTTTSLAGIAPGVVGITAALTGVGVELDGVRKKIDIVVRRVESLEVVAGNARRISPTGSSSPVGSEWQDANAPPPAYSRNDPYARAYGT</sequence>
<organism evidence="3 4">
    <name type="scientific">Zalerion maritima</name>
    <dbReference type="NCBI Taxonomy" id="339359"/>
    <lineage>
        <taxon>Eukaryota</taxon>
        <taxon>Fungi</taxon>
        <taxon>Dikarya</taxon>
        <taxon>Ascomycota</taxon>
        <taxon>Pezizomycotina</taxon>
        <taxon>Sordariomycetes</taxon>
        <taxon>Lulworthiomycetidae</taxon>
        <taxon>Lulworthiales</taxon>
        <taxon>Lulworthiaceae</taxon>
        <taxon>Zalerion</taxon>
    </lineage>
</organism>
<protein>
    <submittedName>
        <fullName evidence="3">Uncharacterized protein</fullName>
    </submittedName>
</protein>
<keyword evidence="4" id="KW-1185">Reference proteome</keyword>
<accession>A0AAD5RRG5</accession>
<name>A0AAD5RRG5_9PEZI</name>
<proteinExistence type="predicted"/>